<accession>A0AAJ0DDT4</accession>
<dbReference type="EMBL" id="JAWDJX010000051">
    <property type="protein sequence ID" value="KAK3048210.1"/>
    <property type="molecule type" value="Genomic_DNA"/>
</dbReference>
<keyword evidence="2 6" id="KW-0812">Transmembrane</keyword>
<dbReference type="InterPro" id="IPR051694">
    <property type="entry name" value="Immunoregulatory_rcpt-like"/>
</dbReference>
<dbReference type="GO" id="GO:0016020">
    <property type="term" value="C:membrane"/>
    <property type="evidence" value="ECO:0007669"/>
    <property type="project" value="UniProtKB-SubCell"/>
</dbReference>
<keyword evidence="3 6" id="KW-1133">Transmembrane helix</keyword>
<feature type="region of interest" description="Disordered" evidence="5">
    <location>
        <begin position="153"/>
        <end position="201"/>
    </location>
</feature>
<comment type="subcellular location">
    <subcellularLocation>
        <location evidence="1">Membrane</location>
        <topology evidence="1">Single-pass membrane protein</topology>
    </subcellularLocation>
</comment>
<evidence type="ECO:0000256" key="6">
    <source>
        <dbReference type="SAM" id="Phobius"/>
    </source>
</evidence>
<dbReference type="PANTHER" id="PTHR15549:SF30">
    <property type="entry name" value="MID2 DOMAIN-CONTAINING PROTEIN"/>
    <property type="match status" value="1"/>
</dbReference>
<name>A0AAJ0DDT4_9PEZI</name>
<sequence length="298" mass="31767">MANYGSLMSQLLLVAGSLWTHCQCQSSQTPLPYAPLPSTPFINATDGTFTWPRGAGGEGFTEGSMMNISWTTGYPAVNLWLIANQTWAEPFAIASNYAGLSVEWQVNCYNKCSEPFLLRAVNAHASAAEQSGGGFYSLQFWIHSVDSFSKTATSSTNTPSVTGGLVPTTSSLHTSNPTSTTPSTPEASTSSASGGHHGNNSSTPIGVGVGVGVGVALLLVGGFFIWRRYHKRMKEKYSHSSPLEIDQPHSSWQQSPGNPATDVDNHFPVSEAYAPEAKPLAEAPDRSFDPQELPGHTL</sequence>
<keyword evidence="9" id="KW-1185">Reference proteome</keyword>
<dbReference type="AlphaFoldDB" id="A0AAJ0DDT4"/>
<feature type="signal peptide" evidence="7">
    <location>
        <begin position="1"/>
        <end position="24"/>
    </location>
</feature>
<organism evidence="8 9">
    <name type="scientific">Extremus antarcticus</name>
    <dbReference type="NCBI Taxonomy" id="702011"/>
    <lineage>
        <taxon>Eukaryota</taxon>
        <taxon>Fungi</taxon>
        <taxon>Dikarya</taxon>
        <taxon>Ascomycota</taxon>
        <taxon>Pezizomycotina</taxon>
        <taxon>Dothideomycetes</taxon>
        <taxon>Dothideomycetidae</taxon>
        <taxon>Mycosphaerellales</taxon>
        <taxon>Extremaceae</taxon>
        <taxon>Extremus</taxon>
    </lineage>
</organism>
<feature type="compositionally biased region" description="Polar residues" evidence="5">
    <location>
        <begin position="248"/>
        <end position="258"/>
    </location>
</feature>
<evidence type="ECO:0000313" key="9">
    <source>
        <dbReference type="Proteomes" id="UP001271007"/>
    </source>
</evidence>
<evidence type="ECO:0000256" key="5">
    <source>
        <dbReference type="SAM" id="MobiDB-lite"/>
    </source>
</evidence>
<dbReference type="PANTHER" id="PTHR15549">
    <property type="entry name" value="PAIRED IMMUNOGLOBULIN-LIKE TYPE 2 RECEPTOR"/>
    <property type="match status" value="1"/>
</dbReference>
<evidence type="ECO:0000313" key="8">
    <source>
        <dbReference type="EMBL" id="KAK3048210.1"/>
    </source>
</evidence>
<keyword evidence="4 6" id="KW-0472">Membrane</keyword>
<gene>
    <name evidence="8" type="ORF">LTR09_010371</name>
</gene>
<keyword evidence="7" id="KW-0732">Signal</keyword>
<feature type="transmembrane region" description="Helical" evidence="6">
    <location>
        <begin position="205"/>
        <end position="226"/>
    </location>
</feature>
<dbReference type="GO" id="GO:0071944">
    <property type="term" value="C:cell periphery"/>
    <property type="evidence" value="ECO:0007669"/>
    <property type="project" value="UniProtKB-ARBA"/>
</dbReference>
<proteinExistence type="predicted"/>
<feature type="region of interest" description="Disordered" evidence="5">
    <location>
        <begin position="239"/>
        <end position="298"/>
    </location>
</feature>
<evidence type="ECO:0000256" key="4">
    <source>
        <dbReference type="ARBA" id="ARBA00023136"/>
    </source>
</evidence>
<dbReference type="Proteomes" id="UP001271007">
    <property type="component" value="Unassembled WGS sequence"/>
</dbReference>
<evidence type="ECO:0000256" key="7">
    <source>
        <dbReference type="SAM" id="SignalP"/>
    </source>
</evidence>
<feature type="compositionally biased region" description="Low complexity" evidence="5">
    <location>
        <begin position="167"/>
        <end position="201"/>
    </location>
</feature>
<feature type="chain" id="PRO_5042580774" evidence="7">
    <location>
        <begin position="25"/>
        <end position="298"/>
    </location>
</feature>
<evidence type="ECO:0000256" key="3">
    <source>
        <dbReference type="ARBA" id="ARBA00022989"/>
    </source>
</evidence>
<evidence type="ECO:0000256" key="1">
    <source>
        <dbReference type="ARBA" id="ARBA00004167"/>
    </source>
</evidence>
<reference evidence="8" key="1">
    <citation type="submission" date="2023-04" db="EMBL/GenBank/DDBJ databases">
        <title>Black Yeasts Isolated from many extreme environments.</title>
        <authorList>
            <person name="Coleine C."/>
            <person name="Stajich J.E."/>
            <person name="Selbmann L."/>
        </authorList>
    </citation>
    <scope>NUCLEOTIDE SEQUENCE</scope>
    <source>
        <strain evidence="8">CCFEE 5312</strain>
    </source>
</reference>
<protein>
    <submittedName>
        <fullName evidence="8">Uncharacterized protein</fullName>
    </submittedName>
</protein>
<comment type="caution">
    <text evidence="8">The sequence shown here is derived from an EMBL/GenBank/DDBJ whole genome shotgun (WGS) entry which is preliminary data.</text>
</comment>
<evidence type="ECO:0000256" key="2">
    <source>
        <dbReference type="ARBA" id="ARBA00022692"/>
    </source>
</evidence>